<evidence type="ECO:0000313" key="2">
    <source>
        <dbReference type="EMBL" id="EHK96820.1"/>
    </source>
</evidence>
<feature type="transmembrane region" description="Helical" evidence="1">
    <location>
        <begin position="38"/>
        <end position="57"/>
    </location>
</feature>
<sequence length="97" mass="10795">MNFQFLINDPQVVLGAHFTGTRPVKDAPDILPYQSVELIVVPILCVFLLASFWSAGLERNPKSTFGLSKRLVDESRIEPEDSGTNELVFGAVIRYCP</sequence>
<organism evidence="2 3">
    <name type="scientific">Glarea lozoyensis (strain ATCC 74030 / MF5533)</name>
    <dbReference type="NCBI Taxonomy" id="1104152"/>
    <lineage>
        <taxon>Eukaryota</taxon>
        <taxon>Fungi</taxon>
        <taxon>Dikarya</taxon>
        <taxon>Ascomycota</taxon>
        <taxon>Pezizomycotina</taxon>
        <taxon>Leotiomycetes</taxon>
        <taxon>Helotiales</taxon>
        <taxon>Helotiaceae</taxon>
        <taxon>Glarea</taxon>
    </lineage>
</organism>
<keyword evidence="1" id="KW-0472">Membrane</keyword>
<accession>H0EXB1</accession>
<protein>
    <submittedName>
        <fullName evidence="2">Uncharacterized protein</fullName>
    </submittedName>
</protein>
<gene>
    <name evidence="2" type="ORF">M7I_7445</name>
</gene>
<keyword evidence="3" id="KW-1185">Reference proteome</keyword>
<dbReference type="Proteomes" id="UP000005446">
    <property type="component" value="Unassembled WGS sequence"/>
</dbReference>
<comment type="caution">
    <text evidence="2">The sequence shown here is derived from an EMBL/GenBank/DDBJ whole genome shotgun (WGS) entry which is preliminary data.</text>
</comment>
<evidence type="ECO:0000256" key="1">
    <source>
        <dbReference type="SAM" id="Phobius"/>
    </source>
</evidence>
<dbReference type="HOGENOM" id="CLU_2346890_0_0_1"/>
<dbReference type="EMBL" id="AGUE01000221">
    <property type="protein sequence ID" value="EHK96820.1"/>
    <property type="molecule type" value="Genomic_DNA"/>
</dbReference>
<dbReference type="AlphaFoldDB" id="H0EXB1"/>
<keyword evidence="1" id="KW-1133">Transmembrane helix</keyword>
<reference evidence="2 3" key="1">
    <citation type="journal article" date="2012" name="Eukaryot. Cell">
        <title>Genome sequence of the fungus Glarea lozoyensis: the first genome sequence of a species from the Helotiaceae family.</title>
        <authorList>
            <person name="Youssar L."/>
            <person name="Gruening B.A."/>
            <person name="Erxleben A."/>
            <person name="Guenther S."/>
            <person name="Huettel W."/>
        </authorList>
    </citation>
    <scope>NUCLEOTIDE SEQUENCE [LARGE SCALE GENOMIC DNA]</scope>
    <source>
        <strain evidence="3">ATCC 74030 / MF5533</strain>
    </source>
</reference>
<name>H0EXB1_GLAL7</name>
<proteinExistence type="predicted"/>
<dbReference type="InParanoid" id="H0EXB1"/>
<evidence type="ECO:0000313" key="3">
    <source>
        <dbReference type="Proteomes" id="UP000005446"/>
    </source>
</evidence>
<keyword evidence="1" id="KW-0812">Transmembrane</keyword>